<dbReference type="SUPFAM" id="SSF54523">
    <property type="entry name" value="Pili subunits"/>
    <property type="match status" value="1"/>
</dbReference>
<keyword evidence="2" id="KW-0488">Methylation</keyword>
<protein>
    <recommendedName>
        <fullName evidence="9">Type II secretion system protein GspG C-terminal domain-containing protein</fullName>
    </recommendedName>
</protein>
<evidence type="ECO:0000313" key="7">
    <source>
        <dbReference type="EMBL" id="OGC47610.1"/>
    </source>
</evidence>
<dbReference type="STRING" id="1802617.A2886_02375"/>
<dbReference type="PROSITE" id="PS00409">
    <property type="entry name" value="PROKAR_NTER_METHYL"/>
    <property type="match status" value="1"/>
</dbReference>
<gene>
    <name evidence="7" type="ORF">A2886_02375</name>
</gene>
<reference evidence="7 8" key="1">
    <citation type="journal article" date="2016" name="Nat. Commun.">
        <title>Thousands of microbial genomes shed light on interconnected biogeochemical processes in an aquifer system.</title>
        <authorList>
            <person name="Anantharaman K."/>
            <person name="Brown C.T."/>
            <person name="Hug L.A."/>
            <person name="Sharon I."/>
            <person name="Castelle C.J."/>
            <person name="Probst A.J."/>
            <person name="Thomas B.C."/>
            <person name="Singh A."/>
            <person name="Wilkins M.J."/>
            <person name="Karaoz U."/>
            <person name="Brodie E.L."/>
            <person name="Williams K.H."/>
            <person name="Hubbard S.S."/>
            <person name="Banfield J.F."/>
        </authorList>
    </citation>
    <scope>NUCLEOTIDE SEQUENCE [LARGE SCALE GENOMIC DNA]</scope>
</reference>
<dbReference type="Pfam" id="PF07963">
    <property type="entry name" value="N_methyl"/>
    <property type="match status" value="1"/>
</dbReference>
<evidence type="ECO:0008006" key="9">
    <source>
        <dbReference type="Google" id="ProtNLM"/>
    </source>
</evidence>
<evidence type="ECO:0000256" key="2">
    <source>
        <dbReference type="ARBA" id="ARBA00022481"/>
    </source>
</evidence>
<dbReference type="Gene3D" id="3.30.700.10">
    <property type="entry name" value="Glycoprotein, Type 4 Pilin"/>
    <property type="match status" value="1"/>
</dbReference>
<dbReference type="InterPro" id="IPR045584">
    <property type="entry name" value="Pilin-like"/>
</dbReference>
<organism evidence="7 8">
    <name type="scientific">candidate division WWE3 bacterium RIFCSPHIGHO2_01_FULL_42_13</name>
    <dbReference type="NCBI Taxonomy" id="1802617"/>
    <lineage>
        <taxon>Bacteria</taxon>
        <taxon>Katanobacteria</taxon>
    </lineage>
</organism>
<dbReference type="InterPro" id="IPR012902">
    <property type="entry name" value="N_methyl_site"/>
</dbReference>
<dbReference type="PRINTS" id="PR00885">
    <property type="entry name" value="BCTERIALGSPH"/>
</dbReference>
<evidence type="ECO:0000256" key="4">
    <source>
        <dbReference type="ARBA" id="ARBA00022989"/>
    </source>
</evidence>
<keyword evidence="3 6" id="KW-0812">Transmembrane</keyword>
<keyword evidence="5 6" id="KW-0472">Membrane</keyword>
<evidence type="ECO:0000256" key="1">
    <source>
        <dbReference type="ARBA" id="ARBA00004167"/>
    </source>
</evidence>
<dbReference type="AlphaFoldDB" id="A0A1F4US40"/>
<comment type="caution">
    <text evidence="7">The sequence shown here is derived from an EMBL/GenBank/DDBJ whole genome shotgun (WGS) entry which is preliminary data.</text>
</comment>
<dbReference type="NCBIfam" id="TIGR02532">
    <property type="entry name" value="IV_pilin_GFxxxE"/>
    <property type="match status" value="1"/>
</dbReference>
<proteinExistence type="predicted"/>
<feature type="transmembrane region" description="Helical" evidence="6">
    <location>
        <begin position="7"/>
        <end position="31"/>
    </location>
</feature>
<dbReference type="GO" id="GO:0015627">
    <property type="term" value="C:type II protein secretion system complex"/>
    <property type="evidence" value="ECO:0007669"/>
    <property type="project" value="InterPro"/>
</dbReference>
<name>A0A1F4US40_UNCKA</name>
<evidence type="ECO:0000256" key="5">
    <source>
        <dbReference type="ARBA" id="ARBA00023136"/>
    </source>
</evidence>
<dbReference type="InterPro" id="IPR002416">
    <property type="entry name" value="T2SS_protein-GspH"/>
</dbReference>
<dbReference type="Proteomes" id="UP000176608">
    <property type="component" value="Unassembled WGS sequence"/>
</dbReference>
<dbReference type="EMBL" id="MEVA01000006">
    <property type="protein sequence ID" value="OGC47610.1"/>
    <property type="molecule type" value="Genomic_DNA"/>
</dbReference>
<dbReference type="PANTHER" id="PTHR30093:SF44">
    <property type="entry name" value="TYPE II SECRETION SYSTEM CORE PROTEIN G"/>
    <property type="match status" value="1"/>
</dbReference>
<keyword evidence="4 6" id="KW-1133">Transmembrane helix</keyword>
<comment type="subcellular location">
    <subcellularLocation>
        <location evidence="1">Membrane</location>
        <topology evidence="1">Single-pass membrane protein</topology>
    </subcellularLocation>
</comment>
<sequence length="172" mass="18157">MIRNEKGFTLIELLIVIVIIGILAGVLIAIIDPVSQQNRARDAGIEASMNKVVLATEGYVSAYGTAPIDTQFIAQFKDGTVTERGTTCAQTTGDPDCEFGVSANTLPATCSSTWSGTGTNQCYFRYLAVEGTSNFTIFAKSAGLEGIVFKFENNGVNAGIIQQCPASDPIGC</sequence>
<dbReference type="GO" id="GO:0016020">
    <property type="term" value="C:membrane"/>
    <property type="evidence" value="ECO:0007669"/>
    <property type="project" value="UniProtKB-SubCell"/>
</dbReference>
<evidence type="ECO:0000256" key="6">
    <source>
        <dbReference type="SAM" id="Phobius"/>
    </source>
</evidence>
<accession>A0A1F4US40</accession>
<dbReference type="PANTHER" id="PTHR30093">
    <property type="entry name" value="GENERAL SECRETION PATHWAY PROTEIN G"/>
    <property type="match status" value="1"/>
</dbReference>
<evidence type="ECO:0000256" key="3">
    <source>
        <dbReference type="ARBA" id="ARBA00022692"/>
    </source>
</evidence>
<dbReference type="GO" id="GO:0015628">
    <property type="term" value="P:protein secretion by the type II secretion system"/>
    <property type="evidence" value="ECO:0007669"/>
    <property type="project" value="InterPro"/>
</dbReference>
<evidence type="ECO:0000313" key="8">
    <source>
        <dbReference type="Proteomes" id="UP000176608"/>
    </source>
</evidence>